<dbReference type="Pfam" id="PF04262">
    <property type="entry name" value="Glu_cys_ligase"/>
    <property type="match status" value="1"/>
</dbReference>
<dbReference type="EC" id="6.3.2.2" evidence="8"/>
<evidence type="ECO:0000256" key="1">
    <source>
        <dbReference type="ARBA" id="ARBA00005006"/>
    </source>
</evidence>
<dbReference type="GO" id="GO:0046872">
    <property type="term" value="F:metal ion binding"/>
    <property type="evidence" value="ECO:0007669"/>
    <property type="project" value="TreeGrafter"/>
</dbReference>
<dbReference type="GO" id="GO:0004357">
    <property type="term" value="F:glutamate-cysteine ligase activity"/>
    <property type="evidence" value="ECO:0007669"/>
    <property type="project" value="UniProtKB-UniRule"/>
</dbReference>
<evidence type="ECO:0000256" key="7">
    <source>
        <dbReference type="ARBA" id="ARBA00048819"/>
    </source>
</evidence>
<sequence>MSDLLSRRLAVLGERANLSLLGQCLHGIERECLRVDAQGQLALTDHPVALGAALTHPQITTDYSEALLEFITATDTDVTRTLDELEKVHRFTYGRLEGELLWSPSMPCRLPPEELIPIARYGSSNIGRLKHVYRRGLAVRYGKTMQCIAGIHYNFSLPEAIWPLLQALEGDSQAPRDYQSARYIAMIRNFRRYSWLLMYLFGATPALDVNFLRGRPHQLDSLDADTLYLPWATSLRMSDLGYQNNAQSGLTPCYNGLDSYLDSLRQAVSTPYPPYAAIGTKRNGEWVQLNTNMIQIENEYYSSIRPKRVTYTGERPLQALMARGVQYVEVRCLDIDPYLPVGIDLDEARFLDAFLLYCALQDSPPMDGGECRASTDNFQLTVKEGRRPGLQLQRRGQPVGLRDWAGELLENIGALSELLDTVHGGDAHRRALDAQRSKVEDPERTPSARVLADLRASGDSFTRFALRQSRAHAEHFRREPLAAADRQRFEALVQQSLGEQAELEAADQGDFDTFVAAYQASILGLLSV</sequence>
<name>A0A553H096_9PSED</name>
<dbReference type="InterPro" id="IPR014746">
    <property type="entry name" value="Gln_synth/guanido_kin_cat_dom"/>
</dbReference>
<dbReference type="OrthoDB" id="9803907at2"/>
<dbReference type="AlphaFoldDB" id="A0A553H096"/>
<evidence type="ECO:0000256" key="8">
    <source>
        <dbReference type="HAMAP-Rule" id="MF_00578"/>
    </source>
</evidence>
<evidence type="ECO:0000256" key="3">
    <source>
        <dbReference type="ARBA" id="ARBA00022598"/>
    </source>
</evidence>
<evidence type="ECO:0000313" key="11">
    <source>
        <dbReference type="EMBL" id="TRX75160.1"/>
    </source>
</evidence>
<dbReference type="SUPFAM" id="SSF55931">
    <property type="entry name" value="Glutamine synthetase/guanido kinase"/>
    <property type="match status" value="1"/>
</dbReference>
<dbReference type="GO" id="GO:0005829">
    <property type="term" value="C:cytosol"/>
    <property type="evidence" value="ECO:0007669"/>
    <property type="project" value="TreeGrafter"/>
</dbReference>
<reference evidence="11 12" key="1">
    <citation type="submission" date="2019-07" db="EMBL/GenBank/DDBJ databases">
        <title>Pseudomonas mangiferae sp. nov., isolated from bark of mango tree in Thailand.</title>
        <authorList>
            <person name="Srisuk N."/>
            <person name="Anurat P."/>
        </authorList>
    </citation>
    <scope>NUCLEOTIDE SEQUENCE [LARGE SCALE GENOMIC DNA]</scope>
    <source>
        <strain evidence="11 12">DMKU_BBB3-04</strain>
    </source>
</reference>
<protein>
    <recommendedName>
        <fullName evidence="8">Glutamate--cysteine ligase</fullName>
        <ecNumber evidence="8">6.3.2.2</ecNumber>
    </recommendedName>
    <alternativeName>
        <fullName evidence="8">Gamma-ECS</fullName>
        <shortName evidence="8">GCS</shortName>
    </alternativeName>
    <alternativeName>
        <fullName evidence="8">Gamma-glutamylcysteine synthetase</fullName>
    </alternativeName>
</protein>
<evidence type="ECO:0000256" key="6">
    <source>
        <dbReference type="ARBA" id="ARBA00022840"/>
    </source>
</evidence>
<dbReference type="UniPathway" id="UPA00142">
    <property type="reaction ID" value="UER00209"/>
</dbReference>
<keyword evidence="12" id="KW-1185">Reference proteome</keyword>
<evidence type="ECO:0000256" key="4">
    <source>
        <dbReference type="ARBA" id="ARBA00022684"/>
    </source>
</evidence>
<feature type="domain" description="Glutamate--cysteine ligase" evidence="10">
    <location>
        <begin position="10"/>
        <end position="379"/>
    </location>
</feature>
<comment type="similarity">
    <text evidence="2 8">Belongs to the glutamate--cysteine ligase type 1 family. Type 1 subfamily.</text>
</comment>
<keyword evidence="6 8" id="KW-0067">ATP-binding</keyword>
<dbReference type="Gene3D" id="3.30.590.20">
    <property type="match status" value="1"/>
</dbReference>
<evidence type="ECO:0000256" key="2">
    <source>
        <dbReference type="ARBA" id="ARBA00008772"/>
    </source>
</evidence>
<dbReference type="NCBIfam" id="TIGR01434">
    <property type="entry name" value="glu_cys_ligase"/>
    <property type="match status" value="1"/>
</dbReference>
<dbReference type="PANTHER" id="PTHR38761:SF1">
    <property type="entry name" value="GLUTAMATE--CYSTEINE LIGASE"/>
    <property type="match status" value="1"/>
</dbReference>
<dbReference type="Proteomes" id="UP000315235">
    <property type="component" value="Unassembled WGS sequence"/>
</dbReference>
<dbReference type="InterPro" id="IPR007370">
    <property type="entry name" value="Glu_cys_ligase"/>
</dbReference>
<dbReference type="InterPro" id="IPR006334">
    <property type="entry name" value="Glut_cys_ligase"/>
</dbReference>
<gene>
    <name evidence="8" type="primary">gshA</name>
    <name evidence="11" type="ORF">FM069_08650</name>
</gene>
<keyword evidence="5 8" id="KW-0547">Nucleotide-binding</keyword>
<keyword evidence="4 8" id="KW-0317">Glutathione biosynthesis</keyword>
<dbReference type="PANTHER" id="PTHR38761">
    <property type="entry name" value="GLUTAMATE--CYSTEINE LIGASE"/>
    <property type="match status" value="1"/>
</dbReference>
<dbReference type="RefSeq" id="WP_143487896.1">
    <property type="nucleotide sequence ID" value="NZ_VJOY01000005.1"/>
</dbReference>
<dbReference type="HAMAP" id="MF_00578">
    <property type="entry name" value="Glu_cys_ligase"/>
    <property type="match status" value="1"/>
</dbReference>
<evidence type="ECO:0000259" key="10">
    <source>
        <dbReference type="Pfam" id="PF04262"/>
    </source>
</evidence>
<organism evidence="11 12">
    <name type="scientific">Pseudomonas mangiferae</name>
    <dbReference type="NCBI Taxonomy" id="2593654"/>
    <lineage>
        <taxon>Bacteria</taxon>
        <taxon>Pseudomonadati</taxon>
        <taxon>Pseudomonadota</taxon>
        <taxon>Gammaproteobacteria</taxon>
        <taxon>Pseudomonadales</taxon>
        <taxon>Pseudomonadaceae</taxon>
        <taxon>Pseudomonas</taxon>
    </lineage>
</organism>
<accession>A0A553H096</accession>
<dbReference type="GO" id="GO:0005524">
    <property type="term" value="F:ATP binding"/>
    <property type="evidence" value="ECO:0007669"/>
    <property type="project" value="UniProtKB-KW"/>
</dbReference>
<proteinExistence type="inferred from homology"/>
<keyword evidence="3 8" id="KW-0436">Ligase</keyword>
<comment type="caution">
    <text evidence="11">The sequence shown here is derived from an EMBL/GenBank/DDBJ whole genome shotgun (WGS) entry which is preliminary data.</text>
</comment>
<evidence type="ECO:0000256" key="9">
    <source>
        <dbReference type="RuleBase" id="RU004391"/>
    </source>
</evidence>
<dbReference type="GO" id="GO:0006750">
    <property type="term" value="P:glutathione biosynthetic process"/>
    <property type="evidence" value="ECO:0007669"/>
    <property type="project" value="UniProtKB-UniRule"/>
</dbReference>
<comment type="catalytic activity">
    <reaction evidence="7 8 9">
        <text>L-cysteine + L-glutamate + ATP = gamma-L-glutamyl-L-cysteine + ADP + phosphate + H(+)</text>
        <dbReference type="Rhea" id="RHEA:13285"/>
        <dbReference type="ChEBI" id="CHEBI:15378"/>
        <dbReference type="ChEBI" id="CHEBI:29985"/>
        <dbReference type="ChEBI" id="CHEBI:30616"/>
        <dbReference type="ChEBI" id="CHEBI:35235"/>
        <dbReference type="ChEBI" id="CHEBI:43474"/>
        <dbReference type="ChEBI" id="CHEBI:58173"/>
        <dbReference type="ChEBI" id="CHEBI:456216"/>
        <dbReference type="EC" id="6.3.2.2"/>
    </reaction>
</comment>
<evidence type="ECO:0000256" key="5">
    <source>
        <dbReference type="ARBA" id="ARBA00022741"/>
    </source>
</evidence>
<comment type="pathway">
    <text evidence="1 8 9">Sulfur metabolism; glutathione biosynthesis; glutathione from L-cysteine and L-glutamate: step 1/2.</text>
</comment>
<dbReference type="EMBL" id="VJOY01000005">
    <property type="protein sequence ID" value="TRX75160.1"/>
    <property type="molecule type" value="Genomic_DNA"/>
</dbReference>
<evidence type="ECO:0000313" key="12">
    <source>
        <dbReference type="Proteomes" id="UP000315235"/>
    </source>
</evidence>